<dbReference type="InterPro" id="IPR005229">
    <property type="entry name" value="YicC/YloC-like"/>
</dbReference>
<evidence type="ECO:0000256" key="5">
    <source>
        <dbReference type="ARBA" id="ARBA00035648"/>
    </source>
</evidence>
<evidence type="ECO:0000259" key="7">
    <source>
        <dbReference type="Pfam" id="PF08340"/>
    </source>
</evidence>
<feature type="domain" description="Endoribonuclease YicC-like C-terminal" evidence="7">
    <location>
        <begin position="173"/>
        <end position="294"/>
    </location>
</feature>
<evidence type="ECO:0000256" key="1">
    <source>
        <dbReference type="ARBA" id="ARBA00001968"/>
    </source>
</evidence>
<dbReference type="InterPro" id="IPR013527">
    <property type="entry name" value="YicC-like_N"/>
</dbReference>
<comment type="similarity">
    <text evidence="5">Belongs to the YicC/YloC family.</text>
</comment>
<dbReference type="AlphaFoldDB" id="A0A154BUN5"/>
<comment type="caution">
    <text evidence="8">The sequence shown here is derived from an EMBL/GenBank/DDBJ whole genome shotgun (WGS) entry which is preliminary data.</text>
</comment>
<dbReference type="STRING" id="1794912.AXX12_03535"/>
<dbReference type="RefSeq" id="WP_066239152.1">
    <property type="nucleotide sequence ID" value="NZ_LSGP01000013.1"/>
</dbReference>
<name>A0A154BUN5_ANASB</name>
<proteinExistence type="inferred from homology"/>
<keyword evidence="3" id="KW-0255">Endonuclease</keyword>
<keyword evidence="9" id="KW-1185">Reference proteome</keyword>
<dbReference type="Proteomes" id="UP000076268">
    <property type="component" value="Unassembled WGS sequence"/>
</dbReference>
<dbReference type="EMBL" id="LSGP01000013">
    <property type="protein sequence ID" value="KYZ77218.1"/>
    <property type="molecule type" value="Genomic_DNA"/>
</dbReference>
<keyword evidence="4" id="KW-0378">Hydrolase</keyword>
<evidence type="ECO:0000256" key="4">
    <source>
        <dbReference type="ARBA" id="ARBA00022801"/>
    </source>
</evidence>
<dbReference type="PANTHER" id="PTHR30636">
    <property type="entry name" value="UPF0701 PROTEIN YICC"/>
    <property type="match status" value="1"/>
</dbReference>
<evidence type="ECO:0008006" key="10">
    <source>
        <dbReference type="Google" id="ProtNLM"/>
    </source>
</evidence>
<evidence type="ECO:0000256" key="3">
    <source>
        <dbReference type="ARBA" id="ARBA00022759"/>
    </source>
</evidence>
<gene>
    <name evidence="8" type="ORF">AXX12_03535</name>
</gene>
<feature type="domain" description="Endoribonuclease YicC-like N-terminal" evidence="6">
    <location>
        <begin position="2"/>
        <end position="156"/>
    </location>
</feature>
<dbReference type="Pfam" id="PF03755">
    <property type="entry name" value="YicC-like_N"/>
    <property type="match status" value="1"/>
</dbReference>
<dbReference type="NCBIfam" id="TIGR00255">
    <property type="entry name" value="YicC/YloC family endoribonuclease"/>
    <property type="match status" value="1"/>
</dbReference>
<evidence type="ECO:0000256" key="2">
    <source>
        <dbReference type="ARBA" id="ARBA00022722"/>
    </source>
</evidence>
<dbReference type="InterPro" id="IPR013551">
    <property type="entry name" value="YicC-like_C"/>
</dbReference>
<organism evidence="8 9">
    <name type="scientific">Anaerosporomusa subterranea</name>
    <dbReference type="NCBI Taxonomy" id="1794912"/>
    <lineage>
        <taxon>Bacteria</taxon>
        <taxon>Bacillati</taxon>
        <taxon>Bacillota</taxon>
        <taxon>Negativicutes</taxon>
        <taxon>Acetonemataceae</taxon>
        <taxon>Anaerosporomusa</taxon>
    </lineage>
</organism>
<reference evidence="8 9" key="1">
    <citation type="submission" date="2016-02" db="EMBL/GenBank/DDBJ databases">
        <title>Anaerosporomusa subterraneum gen. nov., sp. nov., a spore-forming obligate anaerobe isolated from saprolite.</title>
        <authorList>
            <person name="Choi J.K."/>
            <person name="Shah M."/>
            <person name="Yee N."/>
        </authorList>
    </citation>
    <scope>NUCLEOTIDE SEQUENCE [LARGE SCALE GENOMIC DNA]</scope>
    <source>
        <strain evidence="8 9">RU4</strain>
    </source>
</reference>
<evidence type="ECO:0000313" key="8">
    <source>
        <dbReference type="EMBL" id="KYZ77218.1"/>
    </source>
</evidence>
<accession>A0A154BUN5</accession>
<sequence>MLKSMTGFGRGEFMDNHHRFTVEIKAVNHRYNEIVIRMPKNLNSLEDRIRRRVADSLARGRIDVYITLDEYGGKKRSLRVDKELAIAYYKALRELADVLDLPADIALRQIASYPDVLKSEEVVEDAEQLWPKLSVALDSAVDNLLKMRTREGANIEKDLSHRLGIIAKHAAVIEERAPQIIEEYNERLLVRLRETLSLLGNQPDEARVLQEVACFAERTNFTEELVRLNSHFDQFYRTIDSDESVGRKLDFLLQEINRETNTIASKANDFTVANLVVEMKSELEKVREQIQNIE</sequence>
<dbReference type="Pfam" id="PF08340">
    <property type="entry name" value="YicC-like_C"/>
    <property type="match status" value="1"/>
</dbReference>
<dbReference type="PANTHER" id="PTHR30636:SF3">
    <property type="entry name" value="UPF0701 PROTEIN YICC"/>
    <property type="match status" value="1"/>
</dbReference>
<evidence type="ECO:0000313" key="9">
    <source>
        <dbReference type="Proteomes" id="UP000076268"/>
    </source>
</evidence>
<dbReference type="GO" id="GO:0004521">
    <property type="term" value="F:RNA endonuclease activity"/>
    <property type="evidence" value="ECO:0007669"/>
    <property type="project" value="InterPro"/>
</dbReference>
<keyword evidence="2" id="KW-0540">Nuclease</keyword>
<evidence type="ECO:0000259" key="6">
    <source>
        <dbReference type="Pfam" id="PF03755"/>
    </source>
</evidence>
<comment type="cofactor">
    <cofactor evidence="1">
        <name>a divalent metal cation</name>
        <dbReference type="ChEBI" id="CHEBI:60240"/>
    </cofactor>
</comment>
<protein>
    <recommendedName>
        <fullName evidence="10">YicC family protein</fullName>
    </recommendedName>
</protein>
<dbReference type="GO" id="GO:0016787">
    <property type="term" value="F:hydrolase activity"/>
    <property type="evidence" value="ECO:0007669"/>
    <property type="project" value="UniProtKB-KW"/>
</dbReference>
<dbReference type="OrthoDB" id="9771229at2"/>